<accession>A0A0M3DG92</accession>
<dbReference type="RefSeq" id="WP_046823016.1">
    <property type="nucleotide sequence ID" value="NZ_LBBT01000199.1"/>
</dbReference>
<reference evidence="2 3" key="1">
    <citation type="submission" date="2015-04" db="EMBL/GenBank/DDBJ databases">
        <title>Microcin producing Clostridium sp. JC272T.</title>
        <authorList>
            <person name="Jyothsna T."/>
            <person name="Sasikala C."/>
            <person name="Ramana C."/>
        </authorList>
    </citation>
    <scope>NUCLEOTIDE SEQUENCE [LARGE SCALE GENOMIC DNA]</scope>
    <source>
        <strain evidence="2 3">JC272</strain>
    </source>
</reference>
<keyword evidence="1" id="KW-0812">Transmembrane</keyword>
<evidence type="ECO:0000313" key="3">
    <source>
        <dbReference type="Proteomes" id="UP000034407"/>
    </source>
</evidence>
<organism evidence="2 3">
    <name type="scientific">Paraclostridium benzoelyticum</name>
    <dbReference type="NCBI Taxonomy" id="1629550"/>
    <lineage>
        <taxon>Bacteria</taxon>
        <taxon>Bacillati</taxon>
        <taxon>Bacillota</taxon>
        <taxon>Clostridia</taxon>
        <taxon>Peptostreptococcales</taxon>
        <taxon>Peptostreptococcaceae</taxon>
        <taxon>Paraclostridium</taxon>
    </lineage>
</organism>
<feature type="transmembrane region" description="Helical" evidence="1">
    <location>
        <begin position="29"/>
        <end position="48"/>
    </location>
</feature>
<dbReference type="Proteomes" id="UP000034407">
    <property type="component" value="Unassembled WGS sequence"/>
</dbReference>
<proteinExistence type="predicted"/>
<keyword evidence="1" id="KW-1133">Transmembrane helix</keyword>
<keyword evidence="3" id="KW-1185">Reference proteome</keyword>
<keyword evidence="1" id="KW-0472">Membrane</keyword>
<dbReference type="EMBL" id="LBBT01000199">
    <property type="protein sequence ID" value="KKY01318.1"/>
    <property type="molecule type" value="Genomic_DNA"/>
</dbReference>
<evidence type="ECO:0000313" key="2">
    <source>
        <dbReference type="EMBL" id="KKY01318.1"/>
    </source>
</evidence>
<gene>
    <name evidence="2" type="ORF">VN21_09320</name>
</gene>
<dbReference type="AlphaFoldDB" id="A0A0M3DG92"/>
<evidence type="ECO:0000256" key="1">
    <source>
        <dbReference type="SAM" id="Phobius"/>
    </source>
</evidence>
<protein>
    <submittedName>
        <fullName evidence="2">Uncharacterized protein</fullName>
    </submittedName>
</protein>
<comment type="caution">
    <text evidence="2">The sequence shown here is derived from an EMBL/GenBank/DDBJ whole genome shotgun (WGS) entry which is preliminary data.</text>
</comment>
<sequence>MTIILLIILSIIFLILAICWKLFRTAFRVGLFILISIFLIAVTSKSLIIDHTLNQDTFLNNARSILNPIFYFVD</sequence>
<name>A0A0M3DG92_9FIRM</name>
<dbReference type="PATRIC" id="fig|1629550.3.peg.1313"/>